<dbReference type="EMBL" id="MFLP01000032">
    <property type="protein sequence ID" value="OGG69411.1"/>
    <property type="molecule type" value="Genomic_DNA"/>
</dbReference>
<dbReference type="Proteomes" id="UP000176689">
    <property type="component" value="Unassembled WGS sequence"/>
</dbReference>
<organism evidence="8 9">
    <name type="scientific">Candidatus Kaiserbacteria bacterium RIFCSPHIGHO2_12_FULL_53_13</name>
    <dbReference type="NCBI Taxonomy" id="1798502"/>
    <lineage>
        <taxon>Bacteria</taxon>
        <taxon>Candidatus Kaiseribacteriota</taxon>
    </lineage>
</organism>
<keyword evidence="5" id="KW-0378">Hydrolase</keyword>
<evidence type="ECO:0008006" key="10">
    <source>
        <dbReference type="Google" id="ProtNLM"/>
    </source>
</evidence>
<evidence type="ECO:0000256" key="5">
    <source>
        <dbReference type="ARBA" id="ARBA00022801"/>
    </source>
</evidence>
<dbReference type="Gene3D" id="3.30.920.30">
    <property type="entry name" value="Hypothetical protein"/>
    <property type="match status" value="1"/>
</dbReference>
<dbReference type="SUPFAM" id="SSF54786">
    <property type="entry name" value="YcfA/nrd intein domain"/>
    <property type="match status" value="1"/>
</dbReference>
<reference evidence="8 9" key="1">
    <citation type="journal article" date="2016" name="Nat. Commun.">
        <title>Thousands of microbial genomes shed light on interconnected biogeochemical processes in an aquifer system.</title>
        <authorList>
            <person name="Anantharaman K."/>
            <person name="Brown C.T."/>
            <person name="Hug L.A."/>
            <person name="Sharon I."/>
            <person name="Castelle C.J."/>
            <person name="Probst A.J."/>
            <person name="Thomas B.C."/>
            <person name="Singh A."/>
            <person name="Wilkins M.J."/>
            <person name="Karaoz U."/>
            <person name="Brodie E.L."/>
            <person name="Williams K.H."/>
            <person name="Hubbard S.S."/>
            <person name="Banfield J.F."/>
        </authorList>
    </citation>
    <scope>NUCLEOTIDE SEQUENCE [LARGE SCALE GENOMIC DNA]</scope>
</reference>
<name>A0A1F6E712_9BACT</name>
<dbReference type="AlphaFoldDB" id="A0A1F6E712"/>
<evidence type="ECO:0000256" key="1">
    <source>
        <dbReference type="ARBA" id="ARBA00006620"/>
    </source>
</evidence>
<dbReference type="GO" id="GO:0004519">
    <property type="term" value="F:endonuclease activity"/>
    <property type="evidence" value="ECO:0007669"/>
    <property type="project" value="UniProtKB-KW"/>
</dbReference>
<evidence type="ECO:0000256" key="2">
    <source>
        <dbReference type="ARBA" id="ARBA00022649"/>
    </source>
</evidence>
<keyword evidence="2" id="KW-1277">Toxin-antitoxin system</keyword>
<keyword evidence="6" id="KW-0694">RNA-binding</keyword>
<comment type="caution">
    <text evidence="8">The sequence shown here is derived from an EMBL/GenBank/DDBJ whole genome shotgun (WGS) entry which is preliminary data.</text>
</comment>
<accession>A0A1F6E712</accession>
<evidence type="ECO:0000256" key="7">
    <source>
        <dbReference type="ARBA" id="ARBA00023016"/>
    </source>
</evidence>
<gene>
    <name evidence="8" type="ORF">A3F27_03155</name>
</gene>
<dbReference type="InterPro" id="IPR012933">
    <property type="entry name" value="HicA_mRNA_interferase"/>
</dbReference>
<keyword evidence="4" id="KW-0255">Endonuclease</keyword>
<sequence>MSRLGAIHWRKFEKFLISQGCQFIREEGDHRVYWKDGLRRPIIVPRDTLPPFIVLNNLRTLGVSRDEYLKELEG</sequence>
<keyword evidence="3" id="KW-0540">Nuclease</keyword>
<dbReference type="GO" id="GO:0016787">
    <property type="term" value="F:hydrolase activity"/>
    <property type="evidence" value="ECO:0007669"/>
    <property type="project" value="UniProtKB-KW"/>
</dbReference>
<evidence type="ECO:0000256" key="6">
    <source>
        <dbReference type="ARBA" id="ARBA00022884"/>
    </source>
</evidence>
<dbReference type="GO" id="GO:0003729">
    <property type="term" value="F:mRNA binding"/>
    <property type="evidence" value="ECO:0007669"/>
    <property type="project" value="InterPro"/>
</dbReference>
<proteinExistence type="inferred from homology"/>
<evidence type="ECO:0000313" key="9">
    <source>
        <dbReference type="Proteomes" id="UP000176689"/>
    </source>
</evidence>
<dbReference type="Pfam" id="PF07927">
    <property type="entry name" value="HicA_toxin"/>
    <property type="match status" value="1"/>
</dbReference>
<protein>
    <recommendedName>
        <fullName evidence="10">Addiction module toxin, HicA family</fullName>
    </recommendedName>
</protein>
<keyword evidence="7" id="KW-0346">Stress response</keyword>
<evidence type="ECO:0000256" key="3">
    <source>
        <dbReference type="ARBA" id="ARBA00022722"/>
    </source>
</evidence>
<evidence type="ECO:0000256" key="4">
    <source>
        <dbReference type="ARBA" id="ARBA00022759"/>
    </source>
</evidence>
<comment type="similarity">
    <text evidence="1">Belongs to the HicA mRNA interferase family.</text>
</comment>
<evidence type="ECO:0000313" key="8">
    <source>
        <dbReference type="EMBL" id="OGG69411.1"/>
    </source>
</evidence>
<dbReference type="InterPro" id="IPR038570">
    <property type="entry name" value="HicA_sf"/>
</dbReference>